<reference evidence="3 4" key="1">
    <citation type="submission" date="2024-05" db="EMBL/GenBank/DDBJ databases">
        <title>A draft genome resource for the thread blight pathogen Marasmius tenuissimus strain MS-2.</title>
        <authorList>
            <person name="Yulfo-Soto G.E."/>
            <person name="Baruah I.K."/>
            <person name="Amoako-Attah I."/>
            <person name="Bukari Y."/>
            <person name="Meinhardt L.W."/>
            <person name="Bailey B.A."/>
            <person name="Cohen S.P."/>
        </authorList>
    </citation>
    <scope>NUCLEOTIDE SEQUENCE [LARGE SCALE GENOMIC DNA]</scope>
    <source>
        <strain evidence="3 4">MS-2</strain>
    </source>
</reference>
<feature type="transmembrane region" description="Helical" evidence="2">
    <location>
        <begin position="20"/>
        <end position="41"/>
    </location>
</feature>
<evidence type="ECO:0000313" key="3">
    <source>
        <dbReference type="EMBL" id="KAL0063212.1"/>
    </source>
</evidence>
<sequence length="474" mass="51651">MPPLARRAEQADSGPNVALIVGLTVGGILLIVSVVSAILFIRRRRRRRPQPVRSVSAHRFNIDVEKPDPEALQPLHNPFETDADHRYRRQSHPGIGHPKVYLSYEESPTLPDFDTTALLQEQQPNPHSSPFPSPLSSTFGRQDELETRPTSSSVSPKSLPRLTIPNSPKHVTTTSQHDSDSAVEATLYAPGTSENLAHAHVQASTITPIHSSQRSASPPTPRPAPPKFNREPTPVQADSESESDTDSAYSQGSASTRLHGDFSSSSRIPRNGTGTPPPPVPALPEYLRRPTAREEEEEEEDGNELQRVPTVLIAGLLKKRARRSGSGGPPTRQLSRVSRIERSDSIMSYRADSQSQGDDSTSGLRPHRRSTKRRRLKDPSEGHVDLAVEGLKTVWEREPNCAEPNSAVTATLPNPFGAALSPTVSPSTTRPPTPGSEHVVLCYQPEVSKSDSVTSESVQPLRMSKRVSASVGRS</sequence>
<feature type="region of interest" description="Disordered" evidence="1">
    <location>
        <begin position="121"/>
        <end position="181"/>
    </location>
</feature>
<name>A0ABR2ZNI0_9AGAR</name>
<feature type="compositionally biased region" description="Acidic residues" evidence="1">
    <location>
        <begin position="294"/>
        <end position="303"/>
    </location>
</feature>
<keyword evidence="2" id="KW-0812">Transmembrane</keyword>
<keyword evidence="4" id="KW-1185">Reference proteome</keyword>
<dbReference type="Proteomes" id="UP001437256">
    <property type="component" value="Unassembled WGS sequence"/>
</dbReference>
<feature type="compositionally biased region" description="Basic residues" evidence="1">
    <location>
        <begin position="365"/>
        <end position="376"/>
    </location>
</feature>
<feature type="region of interest" description="Disordered" evidence="1">
    <location>
        <begin position="412"/>
        <end position="474"/>
    </location>
</feature>
<protein>
    <submittedName>
        <fullName evidence="3">Uncharacterized protein</fullName>
    </submittedName>
</protein>
<keyword evidence="2" id="KW-0472">Membrane</keyword>
<comment type="caution">
    <text evidence="3">The sequence shown here is derived from an EMBL/GenBank/DDBJ whole genome shotgun (WGS) entry which is preliminary data.</text>
</comment>
<proteinExistence type="predicted"/>
<keyword evidence="2" id="KW-1133">Transmembrane helix</keyword>
<feature type="region of interest" description="Disordered" evidence="1">
    <location>
        <begin position="207"/>
        <end position="384"/>
    </location>
</feature>
<evidence type="ECO:0000256" key="1">
    <source>
        <dbReference type="SAM" id="MobiDB-lite"/>
    </source>
</evidence>
<gene>
    <name evidence="3" type="ORF">AAF712_009910</name>
</gene>
<evidence type="ECO:0000256" key="2">
    <source>
        <dbReference type="SAM" id="Phobius"/>
    </source>
</evidence>
<organism evidence="3 4">
    <name type="scientific">Marasmius tenuissimus</name>
    <dbReference type="NCBI Taxonomy" id="585030"/>
    <lineage>
        <taxon>Eukaryota</taxon>
        <taxon>Fungi</taxon>
        <taxon>Dikarya</taxon>
        <taxon>Basidiomycota</taxon>
        <taxon>Agaricomycotina</taxon>
        <taxon>Agaricomycetes</taxon>
        <taxon>Agaricomycetidae</taxon>
        <taxon>Agaricales</taxon>
        <taxon>Marasmiineae</taxon>
        <taxon>Marasmiaceae</taxon>
        <taxon>Marasmius</taxon>
    </lineage>
</organism>
<feature type="compositionally biased region" description="Polar residues" evidence="1">
    <location>
        <begin position="251"/>
        <end position="274"/>
    </location>
</feature>
<evidence type="ECO:0000313" key="4">
    <source>
        <dbReference type="Proteomes" id="UP001437256"/>
    </source>
</evidence>
<accession>A0ABR2ZNI0</accession>
<feature type="compositionally biased region" description="Low complexity" evidence="1">
    <location>
        <begin position="352"/>
        <end position="363"/>
    </location>
</feature>
<dbReference type="EMBL" id="JBBXMP010000086">
    <property type="protein sequence ID" value="KAL0063212.1"/>
    <property type="molecule type" value="Genomic_DNA"/>
</dbReference>
<feature type="compositionally biased region" description="Polar residues" evidence="1">
    <location>
        <begin position="164"/>
        <end position="176"/>
    </location>
</feature>